<dbReference type="SMART" id="SM00343">
    <property type="entry name" value="ZnF_C2HC"/>
    <property type="match status" value="1"/>
</dbReference>
<evidence type="ECO:0000256" key="2">
    <source>
        <dbReference type="SAM" id="MobiDB-lite"/>
    </source>
</evidence>
<accession>A0A176VQK2</accession>
<dbReference type="PANTHER" id="PTHR11439:SF483">
    <property type="entry name" value="PEPTIDE SYNTHASE GLIP-LIKE, PUTATIVE (AFU_ORTHOLOGUE AFUA_3G12920)-RELATED"/>
    <property type="match status" value="1"/>
</dbReference>
<feature type="region of interest" description="Disordered" evidence="2">
    <location>
        <begin position="55"/>
        <end position="79"/>
    </location>
</feature>
<evidence type="ECO:0000259" key="3">
    <source>
        <dbReference type="PROSITE" id="PS50158"/>
    </source>
</evidence>
<sequence>MRPKGKGTSTSTEYHASELMANKGSKNKKNNKKQFSGSNLHKDVCAWCKEKGHWKRDCPKRGQQGQNRSAAMVEKGSSSEDDYVLSMDDVTHQSDMWVLDSGASYHICSNRKLFSSYCQTYGGSVHMANGAVCKVIGIGSLRSKNHDGKTCTLNEFRHVPRITMNLISLSLLDKKGFSFKGEGGDLCVYKGSKVLLKGIKDKTLYVLQGSAITGLVGIVSAKIQEADQTRLWHMRLGHMSERGMQELHKKDYLVGHMPKSLGFCLARRFWGEAVSMACYLVNRSPHTGIGCKIPIEIWSQKTTDYSNLKVFGCVAYYHVDDCKLEPRAKKGVFMGYETEVGAEKSKVDASSELSDPKDSKVLGSSQPKTKEQELKDSKEYIPPKELVHESFTARRTRRDKKLPTRLEKDYLVRYALQVAEEVKDESSTYRAAITAPSQHNGLPIWKKRWNFLAKTQHGILVLLAMVAHQDLELEQLDVKTAFLHGELEKEIYMNQPKGFQVSRKEDYVCKLKRSLYGLKQSSMQWYKRFDSFMLKIGYWKYSDYACDIDSRRLMTRYVFTLGDSVVSWKVTLQPTVTLSTTDSEYMALTQAAMERIWLKHMVNDLGLHQDQAIVHCDSLSAICLTKDQVHHERTKHIDVRYHFLRSESRIKVKNS</sequence>
<dbReference type="CDD" id="cd09272">
    <property type="entry name" value="RNase_HI_RT_Ty1"/>
    <property type="match status" value="1"/>
</dbReference>
<evidence type="ECO:0000256" key="1">
    <source>
        <dbReference type="PROSITE-ProRule" id="PRU00047"/>
    </source>
</evidence>
<dbReference type="InterPro" id="IPR025724">
    <property type="entry name" value="GAG-pre-integrase_dom"/>
</dbReference>
<keyword evidence="1" id="KW-0863">Zinc-finger</keyword>
<comment type="caution">
    <text evidence="4">The sequence shown here is derived from an EMBL/GenBank/DDBJ whole genome shotgun (WGS) entry which is preliminary data.</text>
</comment>
<dbReference type="InterPro" id="IPR001878">
    <property type="entry name" value="Znf_CCHC"/>
</dbReference>
<dbReference type="InterPro" id="IPR054722">
    <property type="entry name" value="PolX-like_BBD"/>
</dbReference>
<evidence type="ECO:0000313" key="5">
    <source>
        <dbReference type="Proteomes" id="UP000077202"/>
    </source>
</evidence>
<dbReference type="Pfam" id="PF22936">
    <property type="entry name" value="Pol_BBD"/>
    <property type="match status" value="1"/>
</dbReference>
<feature type="compositionally biased region" description="Basic and acidic residues" evidence="2">
    <location>
        <begin position="345"/>
        <end position="360"/>
    </location>
</feature>
<keyword evidence="5" id="KW-1185">Reference proteome</keyword>
<feature type="region of interest" description="Disordered" evidence="2">
    <location>
        <begin position="1"/>
        <end position="36"/>
    </location>
</feature>
<protein>
    <recommendedName>
        <fullName evidence="3">CCHC-type domain-containing protein</fullName>
    </recommendedName>
</protein>
<organism evidence="4 5">
    <name type="scientific">Marchantia polymorpha subsp. ruderalis</name>
    <dbReference type="NCBI Taxonomy" id="1480154"/>
    <lineage>
        <taxon>Eukaryota</taxon>
        <taxon>Viridiplantae</taxon>
        <taxon>Streptophyta</taxon>
        <taxon>Embryophyta</taxon>
        <taxon>Marchantiophyta</taxon>
        <taxon>Marchantiopsida</taxon>
        <taxon>Marchantiidae</taxon>
        <taxon>Marchantiales</taxon>
        <taxon>Marchantiaceae</taxon>
        <taxon>Marchantia</taxon>
    </lineage>
</organism>
<dbReference type="PROSITE" id="PS50158">
    <property type="entry name" value="ZF_CCHC"/>
    <property type="match status" value="1"/>
</dbReference>
<dbReference type="SUPFAM" id="SSF57756">
    <property type="entry name" value="Retrovirus zinc finger-like domains"/>
    <property type="match status" value="1"/>
</dbReference>
<feature type="compositionally biased region" description="Basic and acidic residues" evidence="2">
    <location>
        <begin position="368"/>
        <end position="379"/>
    </location>
</feature>
<reference evidence="4" key="1">
    <citation type="submission" date="2016-03" db="EMBL/GenBank/DDBJ databases">
        <title>Mechanisms controlling the formation of the plant cell surface in tip-growing cells are functionally conserved among land plants.</title>
        <authorList>
            <person name="Honkanen S."/>
            <person name="Jones V.A."/>
            <person name="Morieri G."/>
            <person name="Champion C."/>
            <person name="Hetherington A.J."/>
            <person name="Kelly S."/>
            <person name="Saint-Marcoux D."/>
            <person name="Proust H."/>
            <person name="Prescott H."/>
            <person name="Dolan L."/>
        </authorList>
    </citation>
    <scope>NUCLEOTIDE SEQUENCE [LARGE SCALE GENOMIC DNA]</scope>
    <source>
        <tissue evidence="4">Whole gametophyte</tissue>
    </source>
</reference>
<evidence type="ECO:0000313" key="4">
    <source>
        <dbReference type="EMBL" id="OAE22245.1"/>
    </source>
</evidence>
<dbReference type="EMBL" id="LVLJ01003247">
    <property type="protein sequence ID" value="OAE22245.1"/>
    <property type="molecule type" value="Genomic_DNA"/>
</dbReference>
<dbReference type="InterPro" id="IPR013103">
    <property type="entry name" value="RVT_2"/>
</dbReference>
<keyword evidence="1" id="KW-0862">Zinc</keyword>
<name>A0A176VQK2_MARPO</name>
<dbReference type="Pfam" id="PF07727">
    <property type="entry name" value="RVT_2"/>
    <property type="match status" value="1"/>
</dbReference>
<keyword evidence="1" id="KW-0479">Metal-binding</keyword>
<dbReference type="Proteomes" id="UP000077202">
    <property type="component" value="Unassembled WGS sequence"/>
</dbReference>
<dbReference type="AlphaFoldDB" id="A0A176VQK2"/>
<dbReference type="InterPro" id="IPR036875">
    <property type="entry name" value="Znf_CCHC_sf"/>
</dbReference>
<feature type="domain" description="CCHC-type" evidence="3">
    <location>
        <begin position="45"/>
        <end position="60"/>
    </location>
</feature>
<feature type="region of interest" description="Disordered" evidence="2">
    <location>
        <begin position="345"/>
        <end position="379"/>
    </location>
</feature>
<dbReference type="GO" id="GO:0008270">
    <property type="term" value="F:zinc ion binding"/>
    <property type="evidence" value="ECO:0007669"/>
    <property type="project" value="UniProtKB-KW"/>
</dbReference>
<proteinExistence type="predicted"/>
<dbReference type="PANTHER" id="PTHR11439">
    <property type="entry name" value="GAG-POL-RELATED RETROTRANSPOSON"/>
    <property type="match status" value="1"/>
</dbReference>
<dbReference type="GO" id="GO:0003676">
    <property type="term" value="F:nucleic acid binding"/>
    <property type="evidence" value="ECO:0007669"/>
    <property type="project" value="InterPro"/>
</dbReference>
<gene>
    <name evidence="4" type="ORF">AXG93_412s1350</name>
</gene>
<dbReference type="Gene3D" id="4.10.60.10">
    <property type="entry name" value="Zinc finger, CCHC-type"/>
    <property type="match status" value="1"/>
</dbReference>
<dbReference type="Pfam" id="PF13976">
    <property type="entry name" value="gag_pre-integrs"/>
    <property type="match status" value="1"/>
</dbReference>